<protein>
    <recommendedName>
        <fullName evidence="2">DUF5681 domain-containing protein</fullName>
    </recommendedName>
</protein>
<dbReference type="EMBL" id="CP014229">
    <property type="protein sequence ID" value="AMD90236.1"/>
    <property type="molecule type" value="Genomic_DNA"/>
</dbReference>
<dbReference type="AlphaFoldDB" id="A0A0X8JK93"/>
<dbReference type="InterPro" id="IPR043736">
    <property type="entry name" value="DUF5681"/>
</dbReference>
<sequence>MTKTSSKPAESRLESDRRPDGKFAPGNRANPKGRIPGSRNKATLAAQAMLDGEVENLTRKAVELALGGDVTALRLCLERILPARKEAALAPIDLPRVEGAADLPQLTTAILDAVAAGRVTPGEGQALAALANAHAKTLEIAELEQRITALEESQGKG</sequence>
<feature type="region of interest" description="Disordered" evidence="1">
    <location>
        <begin position="1"/>
        <end position="40"/>
    </location>
</feature>
<accession>A0A0X8JK93</accession>
<gene>
    <name evidence="3" type="ORF">AXF13_08935</name>
</gene>
<evidence type="ECO:0000259" key="2">
    <source>
        <dbReference type="Pfam" id="PF18932"/>
    </source>
</evidence>
<evidence type="ECO:0000313" key="4">
    <source>
        <dbReference type="Proteomes" id="UP000069241"/>
    </source>
</evidence>
<evidence type="ECO:0000256" key="1">
    <source>
        <dbReference type="SAM" id="MobiDB-lite"/>
    </source>
</evidence>
<dbReference type="KEGG" id="dfi:AXF13_08935"/>
<evidence type="ECO:0000313" key="3">
    <source>
        <dbReference type="EMBL" id="AMD90236.1"/>
    </source>
</evidence>
<keyword evidence="4" id="KW-1185">Reference proteome</keyword>
<feature type="compositionally biased region" description="Basic and acidic residues" evidence="1">
    <location>
        <begin position="9"/>
        <end position="21"/>
    </location>
</feature>
<reference evidence="4" key="1">
    <citation type="submission" date="2016-02" db="EMBL/GenBank/DDBJ databases">
        <authorList>
            <person name="Holder M.E."/>
            <person name="Ajami N.J."/>
            <person name="Petrosino J.F."/>
        </authorList>
    </citation>
    <scope>NUCLEOTIDE SEQUENCE [LARGE SCALE GENOMIC DNA]</scope>
    <source>
        <strain evidence="4">CCUG 45958</strain>
    </source>
</reference>
<dbReference type="RefSeq" id="WP_062252709.1">
    <property type="nucleotide sequence ID" value="NZ_CP014229.1"/>
</dbReference>
<dbReference type="Proteomes" id="UP000069241">
    <property type="component" value="Chromosome"/>
</dbReference>
<organism evidence="3 4">
    <name type="scientific">Desulfovibrio fairfieldensis</name>
    <dbReference type="NCBI Taxonomy" id="44742"/>
    <lineage>
        <taxon>Bacteria</taxon>
        <taxon>Pseudomonadati</taxon>
        <taxon>Thermodesulfobacteriota</taxon>
        <taxon>Desulfovibrionia</taxon>
        <taxon>Desulfovibrionales</taxon>
        <taxon>Desulfovibrionaceae</taxon>
        <taxon>Desulfovibrio</taxon>
    </lineage>
</organism>
<dbReference type="STRING" id="44742.AXF13_08935"/>
<feature type="domain" description="DUF5681" evidence="2">
    <location>
        <begin position="21"/>
        <end position="82"/>
    </location>
</feature>
<dbReference type="Pfam" id="PF18932">
    <property type="entry name" value="DUF5681"/>
    <property type="match status" value="1"/>
</dbReference>
<name>A0A0X8JK93_9BACT</name>
<proteinExistence type="predicted"/>